<evidence type="ECO:0000256" key="4">
    <source>
        <dbReference type="PIRSR" id="PIRSR001220-1"/>
    </source>
</evidence>
<feature type="active site" evidence="6">
    <location>
        <position position="37"/>
    </location>
</feature>
<keyword evidence="3" id="KW-0378">Hydrolase</keyword>
<evidence type="ECO:0000259" key="9">
    <source>
        <dbReference type="Pfam" id="PF17763"/>
    </source>
</evidence>
<comment type="caution">
    <text evidence="10">The sequence shown here is derived from an EMBL/GenBank/DDBJ whole genome shotgun (WGS) entry which is preliminary data.</text>
</comment>
<proteinExistence type="inferred from homology"/>
<dbReference type="GO" id="GO:0004067">
    <property type="term" value="F:asparaginase activity"/>
    <property type="evidence" value="ECO:0007669"/>
    <property type="project" value="UniProtKB-UniRule"/>
</dbReference>
<dbReference type="PRINTS" id="PR00139">
    <property type="entry name" value="ASNGLNASE"/>
</dbReference>
<dbReference type="PANTHER" id="PTHR11707:SF28">
    <property type="entry name" value="60 KDA LYSOPHOSPHOLIPASE"/>
    <property type="match status" value="1"/>
</dbReference>
<sequence>MPVSVSAPDDPAAPQQETSGQSSATPPRVVVLGTGGTISCTHDPSGALVPTLSTQELIDPVVQRFEGNVIVEARDIAQLDSSSITFDDYDTINAAIKEALSDPGVTGIVVTHGTDSMEESAIAADIVHNDSRPVIFTGAQRPADHPEADGPGNLFESIVIATDNSARDIGVLIVFGHAVIPARGAVKWHTSDPLAFATNAPDEPPRPRPLPKVTFAGHRVDIIPAYPGAEASLLNAAIDAGTEGLVIEGMGAGNVGDALATAITTALKQGIPVVMASRVPRGNVNPLYGGDGGGLTLSRQGVIGAGCVHAGQARIILAAAIDAEVHPQTLFDV</sequence>
<feature type="domain" description="L-asparaginase N-terminal" evidence="8">
    <location>
        <begin position="28"/>
        <end position="198"/>
    </location>
</feature>
<gene>
    <name evidence="10" type="ORF">DI525_10030</name>
</gene>
<dbReference type="AlphaFoldDB" id="A0A2W5SKG8"/>
<reference evidence="10 11" key="1">
    <citation type="submission" date="2017-08" db="EMBL/GenBank/DDBJ databases">
        <title>Infants hospitalized years apart are colonized by the same room-sourced microbial strains.</title>
        <authorList>
            <person name="Brooks B."/>
            <person name="Olm M.R."/>
            <person name="Firek B.A."/>
            <person name="Baker R."/>
            <person name="Thomas B.C."/>
            <person name="Morowitz M.J."/>
            <person name="Banfield J.F."/>
        </authorList>
    </citation>
    <scope>NUCLEOTIDE SEQUENCE [LARGE SCALE GENOMIC DNA]</scope>
    <source>
        <strain evidence="10">S2_003_000_R1_3</strain>
    </source>
</reference>
<evidence type="ECO:0000256" key="2">
    <source>
        <dbReference type="ARBA" id="ARBA00012920"/>
    </source>
</evidence>
<dbReference type="EMBL" id="QFRA01000040">
    <property type="protein sequence ID" value="PZR03432.1"/>
    <property type="molecule type" value="Genomic_DNA"/>
</dbReference>
<dbReference type="InterPro" id="IPR006034">
    <property type="entry name" value="Asparaginase/glutaminase-like"/>
</dbReference>
<dbReference type="GO" id="GO:0006528">
    <property type="term" value="P:asparagine metabolic process"/>
    <property type="evidence" value="ECO:0007669"/>
    <property type="project" value="InterPro"/>
</dbReference>
<dbReference type="EC" id="3.5.1.1" evidence="2"/>
<dbReference type="InterPro" id="IPR027474">
    <property type="entry name" value="L-asparaginase_N"/>
</dbReference>
<evidence type="ECO:0000313" key="11">
    <source>
        <dbReference type="Proteomes" id="UP000249432"/>
    </source>
</evidence>
<dbReference type="SUPFAM" id="SSF53774">
    <property type="entry name" value="Glutaminase/Asparaginase"/>
    <property type="match status" value="1"/>
</dbReference>
<dbReference type="InterPro" id="IPR037152">
    <property type="entry name" value="L-asparaginase_N_sf"/>
</dbReference>
<dbReference type="RefSeq" id="WP_303735562.1">
    <property type="nucleotide sequence ID" value="NZ_QFRA01000040.1"/>
</dbReference>
<feature type="compositionally biased region" description="Polar residues" evidence="7">
    <location>
        <begin position="15"/>
        <end position="25"/>
    </location>
</feature>
<name>A0A2W5SKG8_9CORY</name>
<organism evidence="10 11">
    <name type="scientific">Corynebacterium kroppenstedtii</name>
    <dbReference type="NCBI Taxonomy" id="161879"/>
    <lineage>
        <taxon>Bacteria</taxon>
        <taxon>Bacillati</taxon>
        <taxon>Actinomycetota</taxon>
        <taxon>Actinomycetes</taxon>
        <taxon>Mycobacteriales</taxon>
        <taxon>Corynebacteriaceae</taxon>
        <taxon>Corynebacterium</taxon>
    </lineage>
</organism>
<dbReference type="CDD" id="cd08964">
    <property type="entry name" value="L-asparaginase_II"/>
    <property type="match status" value="1"/>
</dbReference>
<protein>
    <recommendedName>
        <fullName evidence="2">asparaginase</fullName>
        <ecNumber evidence="2">3.5.1.1</ecNumber>
    </recommendedName>
</protein>
<evidence type="ECO:0000256" key="7">
    <source>
        <dbReference type="SAM" id="MobiDB-lite"/>
    </source>
</evidence>
<dbReference type="InterPro" id="IPR027473">
    <property type="entry name" value="L-asparaginase_C"/>
</dbReference>
<dbReference type="Gene3D" id="3.40.50.1170">
    <property type="entry name" value="L-asparaginase, N-terminal domain"/>
    <property type="match status" value="1"/>
</dbReference>
<evidence type="ECO:0000256" key="5">
    <source>
        <dbReference type="PIRSR" id="PIRSR001220-2"/>
    </source>
</evidence>
<dbReference type="InterPro" id="IPR040919">
    <property type="entry name" value="Asparaginase_C"/>
</dbReference>
<dbReference type="PROSITE" id="PS00144">
    <property type="entry name" value="ASN_GLN_ASE_1"/>
    <property type="match status" value="1"/>
</dbReference>
<feature type="region of interest" description="Disordered" evidence="7">
    <location>
        <begin position="1"/>
        <end position="27"/>
    </location>
</feature>
<dbReference type="PROSITE" id="PS51732">
    <property type="entry name" value="ASN_GLN_ASE_3"/>
    <property type="match status" value="1"/>
</dbReference>
<evidence type="ECO:0000313" key="10">
    <source>
        <dbReference type="EMBL" id="PZR03432.1"/>
    </source>
</evidence>
<accession>A0A2W5SKG8</accession>
<dbReference type="Proteomes" id="UP000249432">
    <property type="component" value="Unassembled WGS sequence"/>
</dbReference>
<dbReference type="SMART" id="SM00870">
    <property type="entry name" value="Asparaginase"/>
    <property type="match status" value="1"/>
</dbReference>
<feature type="binding site" evidence="5">
    <location>
        <begin position="114"/>
        <end position="115"/>
    </location>
    <ligand>
        <name>substrate</name>
    </ligand>
</feature>
<dbReference type="PIRSF" id="PIRSF500176">
    <property type="entry name" value="L_ASNase"/>
    <property type="match status" value="1"/>
</dbReference>
<evidence type="ECO:0000256" key="3">
    <source>
        <dbReference type="ARBA" id="ARBA00022801"/>
    </source>
</evidence>
<dbReference type="PANTHER" id="PTHR11707">
    <property type="entry name" value="L-ASPARAGINASE"/>
    <property type="match status" value="1"/>
</dbReference>
<feature type="domain" description="Asparaginase/glutaminase C-terminal" evidence="9">
    <location>
        <begin position="219"/>
        <end position="327"/>
    </location>
</feature>
<comment type="similarity">
    <text evidence="1">Belongs to the asparaginase 1 family.</text>
</comment>
<feature type="binding site" evidence="5">
    <location>
        <position position="81"/>
    </location>
    <ligand>
        <name>substrate</name>
    </ligand>
</feature>
<dbReference type="SFLD" id="SFLDS00057">
    <property type="entry name" value="Glutaminase/Asparaginase"/>
    <property type="match status" value="1"/>
</dbReference>
<evidence type="ECO:0000256" key="1">
    <source>
        <dbReference type="ARBA" id="ARBA00010518"/>
    </source>
</evidence>
<dbReference type="Pfam" id="PF00710">
    <property type="entry name" value="Asparaginase"/>
    <property type="match status" value="1"/>
</dbReference>
<dbReference type="InterPro" id="IPR036152">
    <property type="entry name" value="Asp/glu_Ase-like_sf"/>
</dbReference>
<dbReference type="Pfam" id="PF17763">
    <property type="entry name" value="Asparaginase_C"/>
    <property type="match status" value="1"/>
</dbReference>
<dbReference type="InterPro" id="IPR004550">
    <property type="entry name" value="AsnASE_II"/>
</dbReference>
<evidence type="ECO:0000259" key="8">
    <source>
        <dbReference type="Pfam" id="PF00710"/>
    </source>
</evidence>
<dbReference type="Gene3D" id="3.40.50.40">
    <property type="match status" value="1"/>
</dbReference>
<evidence type="ECO:0000256" key="6">
    <source>
        <dbReference type="PROSITE-ProRule" id="PRU10099"/>
    </source>
</evidence>
<feature type="active site" description="O-isoaspartyl threonine intermediate" evidence="4">
    <location>
        <position position="37"/>
    </location>
</feature>
<dbReference type="InterPro" id="IPR020827">
    <property type="entry name" value="Asparaginase/glutaminase_AS1"/>
</dbReference>
<dbReference type="PIRSF" id="PIRSF001220">
    <property type="entry name" value="L-ASNase_gatD"/>
    <property type="match status" value="1"/>
</dbReference>